<dbReference type="PROSITE" id="PS51664">
    <property type="entry name" value="YCAO"/>
    <property type="match status" value="1"/>
</dbReference>
<dbReference type="PANTHER" id="PTHR37809">
    <property type="entry name" value="RIBOSOMAL PROTEIN S12 METHYLTHIOTRANSFERASE ACCESSORY FACTOR YCAO"/>
    <property type="match status" value="1"/>
</dbReference>
<dbReference type="InterPro" id="IPR003776">
    <property type="entry name" value="YcaO-like_dom"/>
</dbReference>
<dbReference type="Gene3D" id="3.30.40.250">
    <property type="match status" value="1"/>
</dbReference>
<proteinExistence type="predicted"/>
<evidence type="ECO:0000313" key="2">
    <source>
        <dbReference type="EMBL" id="SVE50451.1"/>
    </source>
</evidence>
<dbReference type="Pfam" id="PF02624">
    <property type="entry name" value="YcaO"/>
    <property type="match status" value="1"/>
</dbReference>
<dbReference type="PANTHER" id="PTHR37809:SF1">
    <property type="entry name" value="RIBOSOMAL PROTEIN S12 METHYLTHIOTRANSFERASE ACCESSORY FACTOR YCAO"/>
    <property type="match status" value="1"/>
</dbReference>
<reference evidence="2" key="1">
    <citation type="submission" date="2018-05" db="EMBL/GenBank/DDBJ databases">
        <authorList>
            <person name="Lanie J.A."/>
            <person name="Ng W.-L."/>
            <person name="Kazmierczak K.M."/>
            <person name="Andrzejewski T.M."/>
            <person name="Davidsen T.M."/>
            <person name="Wayne K.J."/>
            <person name="Tettelin H."/>
            <person name="Glass J.I."/>
            <person name="Rusch D."/>
            <person name="Podicherti R."/>
            <person name="Tsui H.-C.T."/>
            <person name="Winkler M.E."/>
        </authorList>
    </citation>
    <scope>NUCLEOTIDE SEQUENCE</scope>
</reference>
<feature type="non-terminal residue" evidence="2">
    <location>
        <position position="201"/>
    </location>
</feature>
<accession>A0A383E167</accession>
<name>A0A383E167_9ZZZZ</name>
<dbReference type="EMBL" id="UINC01221914">
    <property type="protein sequence ID" value="SVE50451.1"/>
    <property type="molecule type" value="Genomic_DNA"/>
</dbReference>
<organism evidence="2">
    <name type="scientific">marine metagenome</name>
    <dbReference type="NCBI Taxonomy" id="408172"/>
    <lineage>
        <taxon>unclassified sequences</taxon>
        <taxon>metagenomes</taxon>
        <taxon>ecological metagenomes</taxon>
    </lineage>
</organism>
<protein>
    <recommendedName>
        <fullName evidence="1">YcaO domain-containing protein</fullName>
    </recommendedName>
</protein>
<gene>
    <name evidence="2" type="ORF">METZ01_LOCUS503305</name>
</gene>
<sequence length="201" mass="22734">MLSLSTVQPLPLIIKSLYDKNYGIINDLIEVQPDSNTPKLFYYYSQTCNAKELGLYENFRSNGGAAINRYDALAKAIGEGVERYCSSIFHHNNFHLSGYNNADFNCVNPDDFALYSDDQYANPGPNFVYQKFTDNTIIFWTSAFELSSFKKKYVPAAMVYCPYYYHPEKGDSPIVQPISTGLACHGTFYKACISGICEVFE</sequence>
<feature type="domain" description="YcaO" evidence="1">
    <location>
        <begin position="64"/>
        <end position="201"/>
    </location>
</feature>
<dbReference type="AlphaFoldDB" id="A0A383E167"/>
<evidence type="ECO:0000259" key="1">
    <source>
        <dbReference type="PROSITE" id="PS51664"/>
    </source>
</evidence>